<evidence type="ECO:0000313" key="2">
    <source>
        <dbReference type="EMBL" id="DAF97000.1"/>
    </source>
</evidence>
<name>A0A8S5UR78_9CAUD</name>
<keyword evidence="1" id="KW-0472">Membrane</keyword>
<keyword evidence="1" id="KW-0812">Transmembrane</keyword>
<protein>
    <submittedName>
        <fullName evidence="2">Uncharacterized protein</fullName>
    </submittedName>
</protein>
<sequence length="52" mass="5958">MSKTELLFRAVEALSTPAAKAVARGLTLWIGFNVLVVVFLVWRAWKNGRWRK</sequence>
<organism evidence="2">
    <name type="scientific">Myoviridae sp. ctsIb3</name>
    <dbReference type="NCBI Taxonomy" id="2825189"/>
    <lineage>
        <taxon>Viruses</taxon>
        <taxon>Duplodnaviria</taxon>
        <taxon>Heunggongvirae</taxon>
        <taxon>Uroviricota</taxon>
        <taxon>Caudoviricetes</taxon>
    </lineage>
</organism>
<dbReference type="EMBL" id="BK016124">
    <property type="protein sequence ID" value="DAF97000.1"/>
    <property type="molecule type" value="Genomic_DNA"/>
</dbReference>
<proteinExistence type="predicted"/>
<feature type="transmembrane region" description="Helical" evidence="1">
    <location>
        <begin position="26"/>
        <end position="45"/>
    </location>
</feature>
<accession>A0A8S5UR78</accession>
<keyword evidence="1" id="KW-1133">Transmembrane helix</keyword>
<evidence type="ECO:0000256" key="1">
    <source>
        <dbReference type="SAM" id="Phobius"/>
    </source>
</evidence>
<reference evidence="2" key="1">
    <citation type="journal article" date="2021" name="Proc. Natl. Acad. Sci. U.S.A.">
        <title>A Catalog of Tens of Thousands of Viruses from Human Metagenomes Reveals Hidden Associations with Chronic Diseases.</title>
        <authorList>
            <person name="Tisza M.J."/>
            <person name="Buck C.B."/>
        </authorList>
    </citation>
    <scope>NUCLEOTIDE SEQUENCE</scope>
    <source>
        <strain evidence="2">CtsIb3</strain>
    </source>
</reference>